<dbReference type="SMART" id="SM00342">
    <property type="entry name" value="HTH_ARAC"/>
    <property type="match status" value="1"/>
</dbReference>
<dbReference type="RefSeq" id="WP_244634073.1">
    <property type="nucleotide sequence ID" value="NZ_CP024637.1"/>
</dbReference>
<gene>
    <name evidence="5" type="ORF">Q3404_10850</name>
</gene>
<dbReference type="Gene3D" id="1.10.10.60">
    <property type="entry name" value="Homeodomain-like"/>
    <property type="match status" value="1"/>
</dbReference>
<dbReference type="PANTHER" id="PTHR47893">
    <property type="entry name" value="REGULATORY PROTEIN PCHR"/>
    <property type="match status" value="1"/>
</dbReference>
<dbReference type="Pfam" id="PF12833">
    <property type="entry name" value="HTH_18"/>
    <property type="match status" value="1"/>
</dbReference>
<keyword evidence="3" id="KW-0804">Transcription</keyword>
<dbReference type="EMBL" id="JAUOOM010000009">
    <property type="protein sequence ID" value="MDO6407076.1"/>
    <property type="molecule type" value="Genomic_DNA"/>
</dbReference>
<dbReference type="Proteomes" id="UP001171299">
    <property type="component" value="Unassembled WGS sequence"/>
</dbReference>
<dbReference type="SUPFAM" id="SSF46689">
    <property type="entry name" value="Homeodomain-like"/>
    <property type="match status" value="2"/>
</dbReference>
<organism evidence="5 6">
    <name type="scientific">Pantoea phytobeneficialis</name>
    <dbReference type="NCBI Taxonomy" id="2052056"/>
    <lineage>
        <taxon>Bacteria</taxon>
        <taxon>Pseudomonadati</taxon>
        <taxon>Pseudomonadota</taxon>
        <taxon>Gammaproteobacteria</taxon>
        <taxon>Enterobacterales</taxon>
        <taxon>Erwiniaceae</taxon>
        <taxon>Pantoea</taxon>
    </lineage>
</organism>
<dbReference type="InterPro" id="IPR053142">
    <property type="entry name" value="PchR_regulatory_protein"/>
</dbReference>
<accession>A0ABT8XUE0</accession>
<keyword evidence="1" id="KW-0805">Transcription regulation</keyword>
<evidence type="ECO:0000256" key="1">
    <source>
        <dbReference type="ARBA" id="ARBA00023015"/>
    </source>
</evidence>
<evidence type="ECO:0000313" key="5">
    <source>
        <dbReference type="EMBL" id="MDO6407076.1"/>
    </source>
</evidence>
<keyword evidence="6" id="KW-1185">Reference proteome</keyword>
<evidence type="ECO:0000313" key="6">
    <source>
        <dbReference type="Proteomes" id="UP001171299"/>
    </source>
</evidence>
<evidence type="ECO:0000259" key="4">
    <source>
        <dbReference type="PROSITE" id="PS01124"/>
    </source>
</evidence>
<keyword evidence="2" id="KW-0238">DNA-binding</keyword>
<name>A0ABT8XUE0_9GAMM</name>
<dbReference type="InterPro" id="IPR018062">
    <property type="entry name" value="HTH_AraC-typ_CS"/>
</dbReference>
<protein>
    <submittedName>
        <fullName evidence="5">AraC family transcriptional regulator</fullName>
    </submittedName>
</protein>
<dbReference type="PROSITE" id="PS01124">
    <property type="entry name" value="HTH_ARAC_FAMILY_2"/>
    <property type="match status" value="1"/>
</dbReference>
<evidence type="ECO:0000256" key="3">
    <source>
        <dbReference type="ARBA" id="ARBA00023163"/>
    </source>
</evidence>
<dbReference type="InterPro" id="IPR009057">
    <property type="entry name" value="Homeodomain-like_sf"/>
</dbReference>
<dbReference type="InterPro" id="IPR018060">
    <property type="entry name" value="HTH_AraC"/>
</dbReference>
<feature type="domain" description="HTH araC/xylS-type" evidence="4">
    <location>
        <begin position="213"/>
        <end position="310"/>
    </location>
</feature>
<dbReference type="PROSITE" id="PS00041">
    <property type="entry name" value="HTH_ARAC_FAMILY_1"/>
    <property type="match status" value="1"/>
</dbReference>
<sequence length="314" mass="34970">MLVGLQNGDLTLREGESMQNQPNGDDTPWVEHQPGIGVFRSRQFTLSGGMRLVQSDYQPLTALAEVSRPGSSFPQLVLTFGLCGSSRFRADSGCEVLFNAGHLTVTSFQHSSGERLYRAGERVQQLRLVLNADSAQRYLGAETAEMLLHQPQLKRHLFSPFGGATAAQLNNVPTDPLLREIQALNLLALHRHQLQPQVVPEKKRHPQDLERVEQAHSWMLTHLAEPFTLATLALAVGLSDYQLKKGFQQHFGCTPGEKLLALRMQKAHQLLEEGYQVAQAAWQVGYQHPRNFSVAFQRYFGRPASQVAGRGQST</sequence>
<evidence type="ECO:0000256" key="2">
    <source>
        <dbReference type="ARBA" id="ARBA00023125"/>
    </source>
</evidence>
<proteinExistence type="predicted"/>
<comment type="caution">
    <text evidence="5">The sequence shown here is derived from an EMBL/GenBank/DDBJ whole genome shotgun (WGS) entry which is preliminary data.</text>
</comment>
<reference evidence="5" key="1">
    <citation type="submission" date="2023-07" db="EMBL/GenBank/DDBJ databases">
        <title>The extreme plant-growth-promoting properties of Pantoea phytobeneficialis PF55 revealed by functional and genomic analysis.</title>
        <authorList>
            <person name="Nascimento F.X."/>
            <person name="Marcio R.J."/>
        </authorList>
    </citation>
    <scope>NUCLEOTIDE SEQUENCE</scope>
    <source>
        <strain evidence="5">PF55</strain>
    </source>
</reference>
<dbReference type="PANTHER" id="PTHR47893:SF1">
    <property type="entry name" value="REGULATORY PROTEIN PCHR"/>
    <property type="match status" value="1"/>
</dbReference>